<comment type="caution">
    <text evidence="2">The sequence shown here is derived from an EMBL/GenBank/DDBJ whole genome shotgun (WGS) entry which is preliminary data.</text>
</comment>
<feature type="domain" description="WGR" evidence="1">
    <location>
        <begin position="9"/>
        <end position="65"/>
    </location>
</feature>
<sequence length="65" mass="7162">CNDSGLEDTAHVFEQGGKILSSTLGLVDISRGSNSYYKLQLLEDDNKRRLVLFSVDSGLCRDTPN</sequence>
<evidence type="ECO:0000313" key="3">
    <source>
        <dbReference type="Proteomes" id="UP000288216"/>
    </source>
</evidence>
<evidence type="ECO:0000259" key="1">
    <source>
        <dbReference type="PROSITE" id="PS51977"/>
    </source>
</evidence>
<feature type="non-terminal residue" evidence="2">
    <location>
        <position position="1"/>
    </location>
</feature>
<dbReference type="EMBL" id="BFAA01354308">
    <property type="protein sequence ID" value="GCB86814.1"/>
    <property type="molecule type" value="Genomic_DNA"/>
</dbReference>
<dbReference type="SUPFAM" id="SSF142921">
    <property type="entry name" value="WGR domain-like"/>
    <property type="match status" value="1"/>
</dbReference>
<keyword evidence="3" id="KW-1185">Reference proteome</keyword>
<accession>A0A401QN51</accession>
<gene>
    <name evidence="2" type="ORF">scyTo_0027514</name>
</gene>
<dbReference type="InterPro" id="IPR036930">
    <property type="entry name" value="WGR_dom_sf"/>
</dbReference>
<dbReference type="AlphaFoldDB" id="A0A401QN51"/>
<reference evidence="2 3" key="1">
    <citation type="journal article" date="2018" name="Nat. Ecol. Evol.">
        <title>Shark genomes provide insights into elasmobranch evolution and the origin of vertebrates.</title>
        <authorList>
            <person name="Hara Y"/>
            <person name="Yamaguchi K"/>
            <person name="Onimaru K"/>
            <person name="Kadota M"/>
            <person name="Koyanagi M"/>
            <person name="Keeley SD"/>
            <person name="Tatsumi K"/>
            <person name="Tanaka K"/>
            <person name="Motone F"/>
            <person name="Kageyama Y"/>
            <person name="Nozu R"/>
            <person name="Adachi N"/>
            <person name="Nishimura O"/>
            <person name="Nakagawa R"/>
            <person name="Tanegashima C"/>
            <person name="Kiyatake I"/>
            <person name="Matsumoto R"/>
            <person name="Murakumo K"/>
            <person name="Nishida K"/>
            <person name="Terakita A"/>
            <person name="Kuratani S"/>
            <person name="Sato K"/>
            <person name="Hyodo S Kuraku.S."/>
        </authorList>
    </citation>
    <scope>NUCLEOTIDE SEQUENCE [LARGE SCALE GENOMIC DNA]</scope>
</reference>
<protein>
    <recommendedName>
        <fullName evidence="1">WGR domain-containing protein</fullName>
    </recommendedName>
</protein>
<evidence type="ECO:0000313" key="2">
    <source>
        <dbReference type="EMBL" id="GCB86814.1"/>
    </source>
</evidence>
<dbReference type="STRING" id="75743.A0A401QN51"/>
<proteinExistence type="predicted"/>
<name>A0A401QN51_SCYTO</name>
<dbReference type="InterPro" id="IPR008893">
    <property type="entry name" value="WGR_domain"/>
</dbReference>
<dbReference type="PROSITE" id="PS51977">
    <property type="entry name" value="WGR"/>
    <property type="match status" value="1"/>
</dbReference>
<organism evidence="2 3">
    <name type="scientific">Scyliorhinus torazame</name>
    <name type="common">Cloudy catshark</name>
    <name type="synonym">Catulus torazame</name>
    <dbReference type="NCBI Taxonomy" id="75743"/>
    <lineage>
        <taxon>Eukaryota</taxon>
        <taxon>Metazoa</taxon>
        <taxon>Chordata</taxon>
        <taxon>Craniata</taxon>
        <taxon>Vertebrata</taxon>
        <taxon>Chondrichthyes</taxon>
        <taxon>Elasmobranchii</taxon>
        <taxon>Galeomorphii</taxon>
        <taxon>Galeoidea</taxon>
        <taxon>Carcharhiniformes</taxon>
        <taxon>Scyliorhinidae</taxon>
        <taxon>Scyliorhinus</taxon>
    </lineage>
</organism>
<dbReference type="OrthoDB" id="429950at2759"/>
<dbReference type="Proteomes" id="UP000288216">
    <property type="component" value="Unassembled WGS sequence"/>
</dbReference>